<dbReference type="PANTHER" id="PTHR30199">
    <property type="entry name" value="MFS FAMILY TRANSPORTER, PREDICTED SUBSTRATE BENZOATE"/>
    <property type="match status" value="1"/>
</dbReference>
<dbReference type="Proteomes" id="UP000446768">
    <property type="component" value="Unassembled WGS sequence"/>
</dbReference>
<feature type="transmembrane region" description="Helical" evidence="1">
    <location>
        <begin position="12"/>
        <end position="35"/>
    </location>
</feature>
<reference evidence="2 3" key="1">
    <citation type="submission" date="2019-11" db="EMBL/GenBank/DDBJ databases">
        <title>Novel species isolated from a subtropical stream in China.</title>
        <authorList>
            <person name="Lu H."/>
        </authorList>
    </citation>
    <scope>NUCLEOTIDE SEQUENCE [LARGE SCALE GENOMIC DNA]</scope>
    <source>
        <strain evidence="2 3">FT92W</strain>
    </source>
</reference>
<organism evidence="2 3">
    <name type="scientific">Pseudoduganella rivuli</name>
    <dbReference type="NCBI Taxonomy" id="2666085"/>
    <lineage>
        <taxon>Bacteria</taxon>
        <taxon>Pseudomonadati</taxon>
        <taxon>Pseudomonadota</taxon>
        <taxon>Betaproteobacteria</taxon>
        <taxon>Burkholderiales</taxon>
        <taxon>Oxalobacteraceae</taxon>
        <taxon>Telluria group</taxon>
        <taxon>Pseudoduganella</taxon>
    </lineage>
</organism>
<feature type="transmembrane region" description="Helical" evidence="1">
    <location>
        <begin position="248"/>
        <end position="270"/>
    </location>
</feature>
<feature type="transmembrane region" description="Helical" evidence="1">
    <location>
        <begin position="96"/>
        <end position="115"/>
    </location>
</feature>
<dbReference type="GO" id="GO:0005886">
    <property type="term" value="C:plasma membrane"/>
    <property type="evidence" value="ECO:0007669"/>
    <property type="project" value="TreeGrafter"/>
</dbReference>
<keyword evidence="3" id="KW-1185">Reference proteome</keyword>
<dbReference type="EMBL" id="WKJJ01000037">
    <property type="protein sequence ID" value="MRV76630.1"/>
    <property type="molecule type" value="Genomic_DNA"/>
</dbReference>
<gene>
    <name evidence="2" type="primary">benE</name>
    <name evidence="2" type="ORF">GJ700_33450</name>
</gene>
<keyword evidence="1" id="KW-0472">Membrane</keyword>
<feature type="transmembrane region" description="Helical" evidence="1">
    <location>
        <begin position="290"/>
        <end position="314"/>
    </location>
</feature>
<dbReference type="NCBIfam" id="TIGR00843">
    <property type="entry name" value="benE"/>
    <property type="match status" value="1"/>
</dbReference>
<feature type="transmembrane region" description="Helical" evidence="1">
    <location>
        <begin position="170"/>
        <end position="189"/>
    </location>
</feature>
<feature type="transmembrane region" description="Helical" evidence="1">
    <location>
        <begin position="363"/>
        <end position="384"/>
    </location>
</feature>
<keyword evidence="1" id="KW-0812">Transmembrane</keyword>
<dbReference type="GO" id="GO:0042925">
    <property type="term" value="F:benzoate transmembrane transporter activity"/>
    <property type="evidence" value="ECO:0007669"/>
    <property type="project" value="InterPro"/>
</dbReference>
<feature type="transmembrane region" description="Helical" evidence="1">
    <location>
        <begin position="209"/>
        <end position="236"/>
    </location>
</feature>
<dbReference type="InterPro" id="IPR004711">
    <property type="entry name" value="Benzoate_Transporter"/>
</dbReference>
<protein>
    <submittedName>
        <fullName evidence="2">Benzoate/H(+) symporter BenE family transporter</fullName>
    </submittedName>
</protein>
<evidence type="ECO:0000313" key="2">
    <source>
        <dbReference type="EMBL" id="MRV76630.1"/>
    </source>
</evidence>
<dbReference type="AlphaFoldDB" id="A0A7X2IUZ9"/>
<feature type="transmembrane region" description="Helical" evidence="1">
    <location>
        <begin position="47"/>
        <end position="65"/>
    </location>
</feature>
<sequence>MATLRRDLSLPAMLAGFLAVVISYSGPLVIFLQAGHAAGVSDAVMSSWIWAISLGAGLSGIWLSWHLKMPIITAWSAPGTALLVTLFPGMPVAEAIGAYLLAGVAVVLIGWSGAFDRLMRHIPPGVAAGMMAGILFQFGANAFRATASQPLLALAMLAAYLLGKRFAPRHAVMLVLLAGALVAFLSGQADVSSVRVVAAQPQWMMPAWSWRAAIGFALPLLLVSLSGQFLPGLAILKLSGYQPGARIVMGATGLASLAVAWFGGITIAIASITAALCTGKDAHEDPEKRYVAGLANGLFYVIGGMLAGTIVALFAALPRELVAVLAGLALLGAIGTNLAGAVADDKHREASVITFIATASGMGFLGLGAAFWGIVFGMGAHLVLTCARKPA</sequence>
<proteinExistence type="predicted"/>
<accession>A0A7X2IUZ9</accession>
<feature type="transmembrane region" description="Helical" evidence="1">
    <location>
        <begin position="321"/>
        <end position="343"/>
    </location>
</feature>
<feature type="transmembrane region" description="Helical" evidence="1">
    <location>
        <begin position="122"/>
        <end position="140"/>
    </location>
</feature>
<keyword evidence="1" id="KW-1133">Transmembrane helix</keyword>
<dbReference type="Pfam" id="PF03594">
    <property type="entry name" value="BenE"/>
    <property type="match status" value="1"/>
</dbReference>
<evidence type="ECO:0000313" key="3">
    <source>
        <dbReference type="Proteomes" id="UP000446768"/>
    </source>
</evidence>
<feature type="transmembrane region" description="Helical" evidence="1">
    <location>
        <begin position="146"/>
        <end position="163"/>
    </location>
</feature>
<feature type="transmembrane region" description="Helical" evidence="1">
    <location>
        <begin position="72"/>
        <end position="90"/>
    </location>
</feature>
<name>A0A7X2IUZ9_9BURK</name>
<comment type="caution">
    <text evidence="2">The sequence shown here is derived from an EMBL/GenBank/DDBJ whole genome shotgun (WGS) entry which is preliminary data.</text>
</comment>
<dbReference type="RefSeq" id="WP_154382389.1">
    <property type="nucleotide sequence ID" value="NZ_WKJJ01000037.1"/>
</dbReference>
<evidence type="ECO:0000256" key="1">
    <source>
        <dbReference type="SAM" id="Phobius"/>
    </source>
</evidence>
<dbReference type="PANTHER" id="PTHR30199:SF0">
    <property type="entry name" value="INNER MEMBRANE PROTEIN YDCO"/>
    <property type="match status" value="1"/>
</dbReference>